<dbReference type="EMBL" id="LQRA01000044">
    <property type="protein sequence ID" value="KZE81138.1"/>
    <property type="molecule type" value="Genomic_DNA"/>
</dbReference>
<dbReference type="eggNOG" id="ENOG50330CJ">
    <property type="taxonomic scope" value="Bacteria"/>
</dbReference>
<comment type="caution">
    <text evidence="1">The sequence shown here is derived from an EMBL/GenBank/DDBJ whole genome shotgun (WGS) entry which is preliminary data.</text>
</comment>
<evidence type="ECO:0000313" key="2">
    <source>
        <dbReference type="Proteomes" id="UP000076563"/>
    </source>
</evidence>
<keyword evidence="2" id="KW-1185">Reference proteome</keyword>
<dbReference type="RefSeq" id="WP_063179110.1">
    <property type="nucleotide sequence ID" value="NZ_LQRA01000044.1"/>
</dbReference>
<proteinExistence type="predicted"/>
<evidence type="ECO:0000313" key="1">
    <source>
        <dbReference type="EMBL" id="KZE81138.1"/>
    </source>
</evidence>
<reference evidence="2" key="1">
    <citation type="submission" date="2016-01" db="EMBL/GenBank/DDBJ databases">
        <title>Draft genome of Chromobacterium sp. F49.</title>
        <authorList>
            <person name="Hong K.W."/>
        </authorList>
    </citation>
    <scope>NUCLEOTIDE SEQUENCE [LARGE SCALE GENOMIC DNA]</scope>
    <source>
        <strain evidence="2">M63</strain>
    </source>
</reference>
<dbReference type="SUPFAM" id="SSF55729">
    <property type="entry name" value="Acyl-CoA N-acyltransferases (Nat)"/>
    <property type="match status" value="1"/>
</dbReference>
<dbReference type="InterPro" id="IPR016181">
    <property type="entry name" value="Acyl_CoA_acyltransferase"/>
</dbReference>
<organism evidence="1 2">
    <name type="scientific">Paenibacillus elgii</name>
    <dbReference type="NCBI Taxonomy" id="189691"/>
    <lineage>
        <taxon>Bacteria</taxon>
        <taxon>Bacillati</taxon>
        <taxon>Bacillota</taxon>
        <taxon>Bacilli</taxon>
        <taxon>Bacillales</taxon>
        <taxon>Paenibacillaceae</taxon>
        <taxon>Paenibacillus</taxon>
    </lineage>
</organism>
<evidence type="ECO:0008006" key="3">
    <source>
        <dbReference type="Google" id="ProtNLM"/>
    </source>
</evidence>
<dbReference type="OrthoDB" id="2968015at2"/>
<dbReference type="AlphaFoldDB" id="A0A163Z6Q0"/>
<accession>A0A163Z6Q0</accession>
<dbReference type="Proteomes" id="UP000076563">
    <property type="component" value="Unassembled WGS sequence"/>
</dbReference>
<dbReference type="STRING" id="1007103.GCA_000213315_06433"/>
<protein>
    <recommendedName>
        <fullName evidence="3">N-acetyltransferase domain-containing protein</fullName>
    </recommendedName>
</protein>
<name>A0A163Z6Q0_9BACL</name>
<gene>
    <name evidence="1" type="ORF">AV654_01180</name>
</gene>
<sequence>MLAEYRVCRSDEDYAQYALFFIRHRQDFSRHFSLADALMHTLETIQTSTIVLVIDKQEHTIGWAHYRYVTPDGEAHPEGEIAFVDSAITTQAHRSSRLFAEGFCHLVHHMAAENRHIRFFQFYALADNAYLTRLYSKFAWIVGQRNGYHGTENLFSADFASLLHYVTKYTKSQD</sequence>